<feature type="transmembrane region" description="Helical" evidence="1">
    <location>
        <begin position="20"/>
        <end position="46"/>
    </location>
</feature>
<keyword evidence="4" id="KW-1185">Reference proteome</keyword>
<dbReference type="Pfam" id="PF11127">
    <property type="entry name" value="YgaP-like_TM"/>
    <property type="match status" value="1"/>
</dbReference>
<reference evidence="4" key="1">
    <citation type="submission" date="2016-10" db="EMBL/GenBank/DDBJ databases">
        <authorList>
            <person name="Varghese N."/>
            <person name="Submissions S."/>
        </authorList>
    </citation>
    <scope>NUCLEOTIDE SEQUENCE [LARGE SCALE GENOMIC DNA]</scope>
    <source>
        <strain evidence="4">DSM 217</strain>
    </source>
</reference>
<dbReference type="EMBL" id="FNNZ01000003">
    <property type="protein sequence ID" value="SDW36260.1"/>
    <property type="molecule type" value="Genomic_DNA"/>
</dbReference>
<name>A0A1H2SXE8_THIRO</name>
<organism evidence="3 4">
    <name type="scientific">Thiocapsa roseopersicina</name>
    <dbReference type="NCBI Taxonomy" id="1058"/>
    <lineage>
        <taxon>Bacteria</taxon>
        <taxon>Pseudomonadati</taxon>
        <taxon>Pseudomonadota</taxon>
        <taxon>Gammaproteobacteria</taxon>
        <taxon>Chromatiales</taxon>
        <taxon>Chromatiaceae</taxon>
        <taxon>Thiocapsa</taxon>
    </lineage>
</organism>
<dbReference type="Proteomes" id="UP000198816">
    <property type="component" value="Unassembled WGS sequence"/>
</dbReference>
<keyword evidence="1" id="KW-0472">Membrane</keyword>
<proteinExistence type="predicted"/>
<dbReference type="AlphaFoldDB" id="A0A1H2SXE8"/>
<evidence type="ECO:0000259" key="2">
    <source>
        <dbReference type="Pfam" id="PF11127"/>
    </source>
</evidence>
<dbReference type="InterPro" id="IPR021309">
    <property type="entry name" value="YgaP-like_TM"/>
</dbReference>
<gene>
    <name evidence="3" type="ORF">SAMN05421783_103186</name>
</gene>
<keyword evidence="1" id="KW-1133">Transmembrane helix</keyword>
<feature type="domain" description="Inner membrane protein YgaP-like transmembrane" evidence="2">
    <location>
        <begin position="4"/>
        <end position="62"/>
    </location>
</feature>
<dbReference type="OrthoDB" id="9804804at2"/>
<evidence type="ECO:0000313" key="3">
    <source>
        <dbReference type="EMBL" id="SDW36260.1"/>
    </source>
</evidence>
<accession>A0A1H2SXE8</accession>
<protein>
    <recommendedName>
        <fullName evidence="2">Inner membrane protein YgaP-like transmembrane domain-containing protein</fullName>
    </recommendedName>
</protein>
<keyword evidence="1" id="KW-0812">Transmembrane</keyword>
<dbReference type="RefSeq" id="WP_093028764.1">
    <property type="nucleotide sequence ID" value="NZ_FNNZ01000003.1"/>
</dbReference>
<evidence type="ECO:0000313" key="4">
    <source>
        <dbReference type="Proteomes" id="UP000198816"/>
    </source>
</evidence>
<dbReference type="STRING" id="1058.SAMN05421783_103186"/>
<sequence length="63" mass="6715">MELTKNIGEKDSKVRLAAGALIILWGVFAGSWLALVGVALIGTAFVRSCPAYSIMTMSTVEKQ</sequence>
<evidence type="ECO:0000256" key="1">
    <source>
        <dbReference type="SAM" id="Phobius"/>
    </source>
</evidence>